<dbReference type="Proteomes" id="UP000614334">
    <property type="component" value="Unassembled WGS sequence"/>
</dbReference>
<dbReference type="EMBL" id="JACYCF010000002">
    <property type="protein sequence ID" value="KAF8759840.1"/>
    <property type="molecule type" value="Genomic_DNA"/>
</dbReference>
<dbReference type="InterPro" id="IPR023214">
    <property type="entry name" value="HAD_sf"/>
</dbReference>
<evidence type="ECO:0000313" key="2">
    <source>
        <dbReference type="Proteomes" id="UP000614334"/>
    </source>
</evidence>
<dbReference type="PANTHER" id="PTHR47438:SF1">
    <property type="entry name" value="PHOSPHATE METABOLISM PROTEIN 8-RELATED"/>
    <property type="match status" value="1"/>
</dbReference>
<dbReference type="Pfam" id="PF00702">
    <property type="entry name" value="Hydrolase"/>
    <property type="match status" value="1"/>
</dbReference>
<reference evidence="1" key="1">
    <citation type="submission" date="2020-09" db="EMBL/GenBank/DDBJ databases">
        <title>Comparative genome analyses of four rice-infecting Rhizoctonia solani isolates reveal extensive enrichment of homogalacturonan modification genes.</title>
        <authorList>
            <person name="Lee D.-Y."/>
            <person name="Jeon J."/>
            <person name="Kim K.-T."/>
            <person name="Cheong K."/>
            <person name="Song H."/>
            <person name="Choi G."/>
            <person name="Ko J."/>
            <person name="Opiyo S.O."/>
            <person name="Zuo S."/>
            <person name="Madhav S."/>
            <person name="Lee Y.-H."/>
            <person name="Wang G.-L."/>
        </authorList>
    </citation>
    <scope>NUCLEOTIDE SEQUENCE</scope>
    <source>
        <strain evidence="1">AG1-IA B2</strain>
    </source>
</reference>
<dbReference type="AlphaFoldDB" id="A0A8H7IJW8"/>
<organism evidence="1 2">
    <name type="scientific">Rhizoctonia solani</name>
    <dbReference type="NCBI Taxonomy" id="456999"/>
    <lineage>
        <taxon>Eukaryota</taxon>
        <taxon>Fungi</taxon>
        <taxon>Dikarya</taxon>
        <taxon>Basidiomycota</taxon>
        <taxon>Agaricomycotina</taxon>
        <taxon>Agaricomycetes</taxon>
        <taxon>Cantharellales</taxon>
        <taxon>Ceratobasidiaceae</taxon>
        <taxon>Rhizoctonia</taxon>
    </lineage>
</organism>
<dbReference type="SUPFAM" id="SSF56784">
    <property type="entry name" value="HAD-like"/>
    <property type="match status" value="1"/>
</dbReference>
<sequence length="169" mass="18852">MQGLSVRGLIQHHDVDPLDFDAKVDASLPLEELLTPDPTVRRLLEDIDTSKVRIWALTNAYKTHAQRVLKILGLEDLFEGLVFCDYESKDFACKPERKFYDQVGSRPSAKWAHCAFLYDAALDAKALAGTGASGGVGNIDDLKPEDGISVIHRLEDLRKVWPKVFKTSV</sequence>
<name>A0A8H7IJW8_9AGAM</name>
<dbReference type="GO" id="GO:0009166">
    <property type="term" value="P:nucleotide catabolic process"/>
    <property type="evidence" value="ECO:0007669"/>
    <property type="project" value="TreeGrafter"/>
</dbReference>
<dbReference type="GO" id="GO:0008252">
    <property type="term" value="F:nucleotidase activity"/>
    <property type="evidence" value="ECO:0007669"/>
    <property type="project" value="TreeGrafter"/>
</dbReference>
<dbReference type="InterPro" id="IPR036412">
    <property type="entry name" value="HAD-like_sf"/>
</dbReference>
<proteinExistence type="predicted"/>
<evidence type="ECO:0000313" key="1">
    <source>
        <dbReference type="EMBL" id="KAF8759840.1"/>
    </source>
</evidence>
<dbReference type="PANTHER" id="PTHR47438">
    <property type="entry name" value="PHOSPHATE METABOLISM PROTEIN 8-RELATED"/>
    <property type="match status" value="1"/>
</dbReference>
<keyword evidence="1" id="KW-0378">Hydrolase</keyword>
<protein>
    <submittedName>
        <fullName evidence="1">Haloacid dehalogenase-like hydrolase</fullName>
    </submittedName>
</protein>
<comment type="caution">
    <text evidence="1">The sequence shown here is derived from an EMBL/GenBank/DDBJ whole genome shotgun (WGS) entry which is preliminary data.</text>
</comment>
<dbReference type="GO" id="GO:0006206">
    <property type="term" value="P:pyrimidine nucleobase metabolic process"/>
    <property type="evidence" value="ECO:0007669"/>
    <property type="project" value="TreeGrafter"/>
</dbReference>
<dbReference type="InterPro" id="IPR052791">
    <property type="entry name" value="SSM1_domain"/>
</dbReference>
<dbReference type="Gene3D" id="3.40.50.1000">
    <property type="entry name" value="HAD superfamily/HAD-like"/>
    <property type="match status" value="1"/>
</dbReference>
<accession>A0A8H7IJW8</accession>
<gene>
    <name evidence="1" type="ORF">RHS01_02023</name>
</gene>